<dbReference type="CDD" id="cd00667">
    <property type="entry name" value="ring_hydroxylating_dioxygenases_beta"/>
    <property type="match status" value="1"/>
</dbReference>
<dbReference type="EMBL" id="CP059319">
    <property type="protein sequence ID" value="QTH23431.1"/>
    <property type="molecule type" value="Genomic_DNA"/>
</dbReference>
<dbReference type="GO" id="GO:0051213">
    <property type="term" value="F:dioxygenase activity"/>
    <property type="evidence" value="ECO:0007669"/>
    <property type="project" value="UniProtKB-KW"/>
</dbReference>
<name>A0A975HFD1_9SPHN</name>
<dbReference type="Proteomes" id="UP000664914">
    <property type="component" value="Chromosome"/>
</dbReference>
<sequence>MTDPKASHPYLEESAVLAAVSRFLSYEAKLLDERRFTEWLDLLDEAMIYEVPLRVARTNYGDETSAGGHHVFDNKSRLRARVARLMSGHCWAESPPSRTVRVVGSILVEKADEDDLVHVESALILYRQRNDPNPGEILSARRQDSFKLTGDGPILTKRRALIADSVIRSPNLDVFL</sequence>
<comment type="similarity">
    <text evidence="1">Belongs to the bacterial ring-hydroxylating dioxygenase beta subunit family.</text>
</comment>
<dbReference type="RefSeq" id="WP_100213070.1">
    <property type="nucleotide sequence ID" value="NZ_CP059319.1"/>
</dbReference>
<organism evidence="3 4">
    <name type="scientific">Rhizorhabdus wittichii</name>
    <dbReference type="NCBI Taxonomy" id="160791"/>
    <lineage>
        <taxon>Bacteria</taxon>
        <taxon>Pseudomonadati</taxon>
        <taxon>Pseudomonadota</taxon>
        <taxon>Alphaproteobacteria</taxon>
        <taxon>Sphingomonadales</taxon>
        <taxon>Sphingomonadaceae</taxon>
        <taxon>Rhizorhabdus</taxon>
    </lineage>
</organism>
<reference evidence="3" key="2">
    <citation type="submission" date="2021-04" db="EMBL/GenBank/DDBJ databases">
        <title>Isolation and genomic analysis of the ibuprofen-degrading bacterium Sphingomonas strain MPO218.</title>
        <authorList>
            <person name="Aulestia M."/>
            <person name="Flores A."/>
            <person name="Mangas E.L."/>
            <person name="Perez-Pulido A.J."/>
            <person name="Santero E."/>
            <person name="Camacho E.M."/>
        </authorList>
    </citation>
    <scope>NUCLEOTIDE SEQUENCE</scope>
    <source>
        <strain evidence="3">MPO218</strain>
    </source>
</reference>
<accession>A0A975HFD1</accession>
<evidence type="ECO:0000256" key="2">
    <source>
        <dbReference type="ARBA" id="ARBA00023002"/>
    </source>
</evidence>
<dbReference type="SUPFAM" id="SSF54427">
    <property type="entry name" value="NTF2-like"/>
    <property type="match status" value="1"/>
</dbReference>
<dbReference type="PANTHER" id="PTHR41534:SF2">
    <property type="entry name" value="3-PHENYLPROPIONATE_CINNAMIC ACID DIOXYGENASE SUBUNIT BETA"/>
    <property type="match status" value="1"/>
</dbReference>
<gene>
    <name evidence="3" type="ORF">HRJ34_08005</name>
</gene>
<dbReference type="Gene3D" id="3.10.450.50">
    <property type="match status" value="1"/>
</dbReference>
<proteinExistence type="inferred from homology"/>
<dbReference type="InterPro" id="IPR032710">
    <property type="entry name" value="NTF2-like_dom_sf"/>
</dbReference>
<dbReference type="PANTHER" id="PTHR41534">
    <property type="entry name" value="BLR3401 PROTEIN"/>
    <property type="match status" value="1"/>
</dbReference>
<evidence type="ECO:0000256" key="1">
    <source>
        <dbReference type="ARBA" id="ARBA00009570"/>
    </source>
</evidence>
<keyword evidence="3" id="KW-0223">Dioxygenase</keyword>
<protein>
    <submittedName>
        <fullName evidence="3">Phenylpropionate dioxygenase</fullName>
    </submittedName>
</protein>
<dbReference type="Pfam" id="PF00866">
    <property type="entry name" value="Ring_hydroxyl_B"/>
    <property type="match status" value="1"/>
</dbReference>
<dbReference type="GO" id="GO:0019380">
    <property type="term" value="P:3-phenylpropionate catabolic process"/>
    <property type="evidence" value="ECO:0007669"/>
    <property type="project" value="TreeGrafter"/>
</dbReference>
<evidence type="ECO:0000313" key="4">
    <source>
        <dbReference type="Proteomes" id="UP000664914"/>
    </source>
</evidence>
<evidence type="ECO:0000313" key="3">
    <source>
        <dbReference type="EMBL" id="QTH23431.1"/>
    </source>
</evidence>
<dbReference type="AlphaFoldDB" id="A0A975HFD1"/>
<dbReference type="InterPro" id="IPR000391">
    <property type="entry name" value="Rng_hydr_dOase-bsu"/>
</dbReference>
<keyword evidence="2" id="KW-0560">Oxidoreductase</keyword>
<reference evidence="3" key="1">
    <citation type="submission" date="2020-07" db="EMBL/GenBank/DDBJ databases">
        <authorList>
            <person name="Camacho E."/>
        </authorList>
    </citation>
    <scope>NUCLEOTIDE SEQUENCE</scope>
    <source>
        <strain evidence="3">MPO218</strain>
    </source>
</reference>